<keyword evidence="3" id="KW-1185">Reference proteome</keyword>
<organism evidence="2 3">
    <name type="scientific">Pedobacter kyungheensis</name>
    <dbReference type="NCBI Taxonomy" id="1069985"/>
    <lineage>
        <taxon>Bacteria</taxon>
        <taxon>Pseudomonadati</taxon>
        <taxon>Bacteroidota</taxon>
        <taxon>Sphingobacteriia</taxon>
        <taxon>Sphingobacteriales</taxon>
        <taxon>Sphingobacteriaceae</taxon>
        <taxon>Pedobacter</taxon>
    </lineage>
</organism>
<comment type="caution">
    <text evidence="2">The sequence shown here is derived from an EMBL/GenBank/DDBJ whole genome shotgun (WGS) entry which is preliminary data.</text>
</comment>
<name>A0A0C1FTE4_9SPHI</name>
<sequence length="470" mass="52810">MKRVSNIGIHIPSNDENYIRLDSISSLSETDIAIFSPDLDSTAYSSYDSHYSRGVYEGKTLYNKDSSSKILDHTKHWQSELLHFVENGGTLVVVLCKKQDFYIYSGTKSTSGTGRNQKTTEHVAPFTNYNLLPFSSVDFASASGKTVYPNSSLVTELHNNFKDYFSFETYIKSDVIGKGSTFTTKNKDRVLGAALTLKKGFLVFLPNVDFEIDKLTQYNSKTDKTSWNSEGIKLGKLFLNSLVQIDKVLHQKQDKTPKPNWLSETAYGLHSSTATQTKISKLTEEILRKKKEIADLRNELAEQDSLKDLLFETGKPLEKAVIKALIILGYKAENYDDGELELDQIIISPEGERLIGECEGKDSKDIDVSKFRQLLDGLNADFEKEEVKERASGLLFGNPQRLTSPNERTLSFTAKCQTGAKREQIGLVKTADLFLVCKHILESGDQHFAKTCRESISLQLGEIVKFPEIE</sequence>
<dbReference type="OrthoDB" id="2179558at2"/>
<gene>
    <name evidence="2" type="ORF">OC25_03640</name>
</gene>
<dbReference type="AlphaFoldDB" id="A0A0C1FTE4"/>
<protein>
    <submittedName>
        <fullName evidence="2">Uncharacterized protein</fullName>
    </submittedName>
</protein>
<evidence type="ECO:0000256" key="1">
    <source>
        <dbReference type="SAM" id="Coils"/>
    </source>
</evidence>
<evidence type="ECO:0000313" key="2">
    <source>
        <dbReference type="EMBL" id="KIA96187.1"/>
    </source>
</evidence>
<dbReference type="RefSeq" id="WP_039471873.1">
    <property type="nucleotide sequence ID" value="NZ_JSYN01000003.1"/>
</dbReference>
<evidence type="ECO:0000313" key="3">
    <source>
        <dbReference type="Proteomes" id="UP000031246"/>
    </source>
</evidence>
<dbReference type="EMBL" id="JSYN01000003">
    <property type="protein sequence ID" value="KIA96187.1"/>
    <property type="molecule type" value="Genomic_DNA"/>
</dbReference>
<dbReference type="Proteomes" id="UP000031246">
    <property type="component" value="Unassembled WGS sequence"/>
</dbReference>
<accession>A0A0C1FTE4</accession>
<feature type="coiled-coil region" evidence="1">
    <location>
        <begin position="279"/>
        <end position="306"/>
    </location>
</feature>
<proteinExistence type="predicted"/>
<reference evidence="2 3" key="1">
    <citation type="submission" date="2014-10" db="EMBL/GenBank/DDBJ databases">
        <title>Pedobacter Kyungheensis.</title>
        <authorList>
            <person name="Anderson B.M."/>
            <person name="Newman J.D."/>
        </authorList>
    </citation>
    <scope>NUCLEOTIDE SEQUENCE [LARGE SCALE GENOMIC DNA]</scope>
    <source>
        <strain evidence="2 3">KACC 16221</strain>
    </source>
</reference>
<keyword evidence="1" id="KW-0175">Coiled coil</keyword>